<gene>
    <name evidence="1" type="ORF">MAXJ12_11817</name>
</gene>
<proteinExistence type="predicted"/>
<protein>
    <submittedName>
        <fullName evidence="1">Uncharacterized protein</fullName>
    </submittedName>
</protein>
<dbReference type="AlphaFoldDB" id="H0HQD3"/>
<dbReference type="EMBL" id="AHAM01000088">
    <property type="protein sequence ID" value="EHK57055.1"/>
    <property type="molecule type" value="Genomic_DNA"/>
</dbReference>
<sequence length="72" mass="8417">MIKVEFKINRRTVRPSDIANQLERAMFEQVRDGIAQKLQNVRDPETDVEPTITMMGRSWITSRSRSRGRQPS</sequence>
<dbReference type="Proteomes" id="UP000003250">
    <property type="component" value="Unassembled WGS sequence"/>
</dbReference>
<evidence type="ECO:0000313" key="1">
    <source>
        <dbReference type="EMBL" id="EHK57055.1"/>
    </source>
</evidence>
<keyword evidence="2" id="KW-1185">Reference proteome</keyword>
<organism evidence="1 2">
    <name type="scientific">Mesorhizobium alhagi CCNWXJ12-2</name>
    <dbReference type="NCBI Taxonomy" id="1107882"/>
    <lineage>
        <taxon>Bacteria</taxon>
        <taxon>Pseudomonadati</taxon>
        <taxon>Pseudomonadota</taxon>
        <taxon>Alphaproteobacteria</taxon>
        <taxon>Hyphomicrobiales</taxon>
        <taxon>Phyllobacteriaceae</taxon>
        <taxon>Allomesorhizobium</taxon>
    </lineage>
</organism>
<accession>H0HQD3</accession>
<evidence type="ECO:0000313" key="2">
    <source>
        <dbReference type="Proteomes" id="UP000003250"/>
    </source>
</evidence>
<reference evidence="1 2" key="1">
    <citation type="journal article" date="2012" name="J. Bacteriol.">
        <title>Draft Genome Sequence of Mesorhizobium alhagi CCNWXJ12-2T, a Novel Salt-Resistant Species Isolated from the Desert of Northwestern China.</title>
        <authorList>
            <person name="Zhou M."/>
            <person name="Chen W."/>
            <person name="Chen H."/>
            <person name="Wei G."/>
        </authorList>
    </citation>
    <scope>NUCLEOTIDE SEQUENCE [LARGE SCALE GENOMIC DNA]</scope>
    <source>
        <strain evidence="1 2">CCNWXJ12-2</strain>
    </source>
</reference>
<name>H0HQD3_9HYPH</name>
<dbReference type="PATRIC" id="fig|1107882.3.peg.2317"/>